<sequence length="416" mass="46377">MSVVWLRRQYGQTLVMVAVAVFLMALMLMATTRMGEHARRQYYLQSVADNAAHSTAVLMARQLNLSAVLNRALIGNQVAMAQWVGLASWLAMLEQAVFNMSIVAGVVPVLNVVMRAIAKVMNTLQRTFDKTVKVLLGFHAGMIKAMSIAQVALEKAMTVDSLVSIKDVVEAHDEELDWEAFQGGGIAPFPTTWLMKTELHSTRNRNDSNFFKRLVMESRDPFTKGRRYMWGDIGVMGIRKEGGHELQTLANGSWNWNAVDSVATVLKVPSGLGLKWIPVTPIGWGARAAYRKYYGSTSGRHAYNEAFYQNGFVTRMGWAAMHSYQVLAPSFHYLTLRDNNNLGANAVVVSIMDKDSDQFANARAEVHFSRPLDIFPRSDNNGEKANLFNALWEARLVPLTTVDKVSIAVKQELRDG</sequence>
<dbReference type="Proteomes" id="UP000295531">
    <property type="component" value="Unassembled WGS sequence"/>
</dbReference>
<keyword evidence="1" id="KW-0812">Transmembrane</keyword>
<feature type="transmembrane region" description="Helical" evidence="1">
    <location>
        <begin position="134"/>
        <end position="153"/>
    </location>
</feature>
<comment type="caution">
    <text evidence="2">The sequence shown here is derived from an EMBL/GenBank/DDBJ whole genome shotgun (WGS) entry which is preliminary data.</text>
</comment>
<dbReference type="OrthoDB" id="5493674at2"/>
<keyword evidence="1" id="KW-0472">Membrane</keyword>
<evidence type="ECO:0008006" key="4">
    <source>
        <dbReference type="Google" id="ProtNLM"/>
    </source>
</evidence>
<evidence type="ECO:0000313" key="2">
    <source>
        <dbReference type="EMBL" id="TDP39069.1"/>
    </source>
</evidence>
<keyword evidence="1" id="KW-1133">Transmembrane helix</keyword>
<dbReference type="AlphaFoldDB" id="A0A4R6PQ51"/>
<evidence type="ECO:0000256" key="1">
    <source>
        <dbReference type="SAM" id="Phobius"/>
    </source>
</evidence>
<keyword evidence="3" id="KW-1185">Reference proteome</keyword>
<evidence type="ECO:0000313" key="3">
    <source>
        <dbReference type="Proteomes" id="UP000295531"/>
    </source>
</evidence>
<organism evidence="2 3">
    <name type="scientific">Idiomarina aquatica</name>
    <dbReference type="NCBI Taxonomy" id="1327752"/>
    <lineage>
        <taxon>Bacteria</taxon>
        <taxon>Pseudomonadati</taxon>
        <taxon>Pseudomonadota</taxon>
        <taxon>Gammaproteobacteria</taxon>
        <taxon>Alteromonadales</taxon>
        <taxon>Idiomarinaceae</taxon>
        <taxon>Idiomarina</taxon>
    </lineage>
</organism>
<gene>
    <name evidence="2" type="ORF">DEU29_104181</name>
</gene>
<accession>A0A4R6PQ51</accession>
<feature type="transmembrane region" description="Helical" evidence="1">
    <location>
        <begin position="12"/>
        <end position="30"/>
    </location>
</feature>
<dbReference type="EMBL" id="SNXI01000004">
    <property type="protein sequence ID" value="TDP39069.1"/>
    <property type="molecule type" value="Genomic_DNA"/>
</dbReference>
<proteinExistence type="predicted"/>
<protein>
    <recommendedName>
        <fullName evidence="4">Flp pilus-assembly TadE/G-like protein</fullName>
    </recommendedName>
</protein>
<feature type="transmembrane region" description="Helical" evidence="1">
    <location>
        <begin position="96"/>
        <end position="113"/>
    </location>
</feature>
<name>A0A4R6PQ51_9GAMM</name>
<dbReference type="RefSeq" id="WP_133539171.1">
    <property type="nucleotide sequence ID" value="NZ_SNXI01000004.1"/>
</dbReference>
<reference evidence="2 3" key="1">
    <citation type="submission" date="2019-03" db="EMBL/GenBank/DDBJ databases">
        <title>Freshwater and sediment microbial communities from various areas in North America, analyzing microbe dynamics in response to fracking.</title>
        <authorList>
            <person name="Lamendella R."/>
        </authorList>
    </citation>
    <scope>NUCLEOTIDE SEQUENCE [LARGE SCALE GENOMIC DNA]</scope>
    <source>
        <strain evidence="2 3">18_TX</strain>
    </source>
</reference>